<feature type="domain" description="Transposase IS701-like DDE" evidence="1">
    <location>
        <begin position="21"/>
        <end position="287"/>
    </location>
</feature>
<dbReference type="InterPro" id="IPR012337">
    <property type="entry name" value="RNaseH-like_sf"/>
</dbReference>
<reference evidence="2 3" key="1">
    <citation type="submission" date="2021-01" db="EMBL/GenBank/DDBJ databases">
        <title>Whole genome shotgun sequence of Asanoa siamensis NBRC 107932.</title>
        <authorList>
            <person name="Komaki H."/>
            <person name="Tamura T."/>
        </authorList>
    </citation>
    <scope>NUCLEOTIDE SEQUENCE [LARGE SCALE GENOMIC DNA]</scope>
    <source>
        <strain evidence="2 3">NBRC 107932</strain>
    </source>
</reference>
<proteinExistence type="predicted"/>
<dbReference type="Proteomes" id="UP000604117">
    <property type="component" value="Unassembled WGS sequence"/>
</dbReference>
<keyword evidence="3" id="KW-1185">Reference proteome</keyword>
<comment type="caution">
    <text evidence="2">The sequence shown here is derived from an EMBL/GenBank/DDBJ whole genome shotgun (WGS) entry which is preliminary data.</text>
</comment>
<gene>
    <name evidence="2" type="ORF">Asi02nite_65480</name>
</gene>
<dbReference type="Pfam" id="PF13546">
    <property type="entry name" value="DDE_5"/>
    <property type="match status" value="1"/>
</dbReference>
<sequence>MVDSVAADRLGEDLDAFVADVFASLTRSGWQERAGDYLRGLMLDGRRKSIQPMAARLAGPHEQALNHFVTNSPWAAAAVRERLAVRMDEAVGPAAWALDDTGWLKCGTASVGVARQYTGTAGKVTNCQIGVSLNLVTDSASCPVDWRLFVPESWDPATPGTGERRRRAAMPAEAKHQEKWRLGLEMIDEAIGWGIRPPLIVADAGYGDAAQFRQSLEDRDLAYVVGVNNAHTAFTAEARRTAPPYKGAGRRPPLIYREAAPSLKTHVLEIGRQAATPVAWRSGSRRRGGRTRTMRGHFVFLRLRPASLTHRRAADFGDLPLRWLIAEWPPGEPEPTRYWLSNLPENTPKRRLVHLAKLRWRIEHDYREIKTGLGLDHYEGRTWQGWHHHTTLVSAAHAFLTLQRLDPKTPAPE</sequence>
<organism evidence="2 3">
    <name type="scientific">Asanoa siamensis</name>
    <dbReference type="NCBI Taxonomy" id="926357"/>
    <lineage>
        <taxon>Bacteria</taxon>
        <taxon>Bacillati</taxon>
        <taxon>Actinomycetota</taxon>
        <taxon>Actinomycetes</taxon>
        <taxon>Micromonosporales</taxon>
        <taxon>Micromonosporaceae</taxon>
        <taxon>Asanoa</taxon>
    </lineage>
</organism>
<dbReference type="PANTHER" id="PTHR33627:SF1">
    <property type="entry name" value="TRANSPOSASE"/>
    <property type="match status" value="1"/>
</dbReference>
<dbReference type="PANTHER" id="PTHR33627">
    <property type="entry name" value="TRANSPOSASE"/>
    <property type="match status" value="1"/>
</dbReference>
<dbReference type="EMBL" id="BONE01000076">
    <property type="protein sequence ID" value="GIF77030.1"/>
    <property type="molecule type" value="Genomic_DNA"/>
</dbReference>
<evidence type="ECO:0000313" key="2">
    <source>
        <dbReference type="EMBL" id="GIF77030.1"/>
    </source>
</evidence>
<accession>A0ABQ4D0H0</accession>
<dbReference type="InterPro" id="IPR038721">
    <property type="entry name" value="IS701-like_DDE_dom"/>
</dbReference>
<protein>
    <recommendedName>
        <fullName evidence="1">Transposase IS701-like DDE domain-containing protein</fullName>
    </recommendedName>
</protein>
<name>A0ABQ4D0H0_9ACTN</name>
<dbReference type="SUPFAM" id="SSF53098">
    <property type="entry name" value="Ribonuclease H-like"/>
    <property type="match status" value="1"/>
</dbReference>
<dbReference type="NCBIfam" id="NF033540">
    <property type="entry name" value="transpos_IS701"/>
    <property type="match status" value="1"/>
</dbReference>
<evidence type="ECO:0000259" key="1">
    <source>
        <dbReference type="Pfam" id="PF13546"/>
    </source>
</evidence>
<dbReference type="InterPro" id="IPR039365">
    <property type="entry name" value="IS701-like"/>
</dbReference>
<evidence type="ECO:0000313" key="3">
    <source>
        <dbReference type="Proteomes" id="UP000604117"/>
    </source>
</evidence>